<organism evidence="2 3">
    <name type="scientific">Oryza sativa subsp. japonica</name>
    <name type="common">Rice</name>
    <dbReference type="NCBI Taxonomy" id="39947"/>
    <lineage>
        <taxon>Eukaryota</taxon>
        <taxon>Viridiplantae</taxon>
        <taxon>Streptophyta</taxon>
        <taxon>Embryophyta</taxon>
        <taxon>Tracheophyta</taxon>
        <taxon>Spermatophyta</taxon>
        <taxon>Magnoliopsida</taxon>
        <taxon>Liliopsida</taxon>
        <taxon>Poales</taxon>
        <taxon>Poaceae</taxon>
        <taxon>BOP clade</taxon>
        <taxon>Oryzoideae</taxon>
        <taxon>Oryzeae</taxon>
        <taxon>Oryzinae</taxon>
        <taxon>Oryza</taxon>
        <taxon>Oryza sativa</taxon>
    </lineage>
</organism>
<evidence type="ECO:0000256" key="1">
    <source>
        <dbReference type="SAM" id="MobiDB-lite"/>
    </source>
</evidence>
<gene>
    <name evidence="2" type="primary">OJ1163_G04.111</name>
</gene>
<reference evidence="3" key="2">
    <citation type="journal article" date="2008" name="Nucleic Acids Res.">
        <title>The rice annotation project database (RAP-DB): 2008 update.</title>
        <authorList>
            <consortium name="The rice annotation project (RAP)"/>
        </authorList>
    </citation>
    <scope>GENOME REANNOTATION</scope>
    <source>
        <strain evidence="3">cv. Nipponbare</strain>
    </source>
</reference>
<proteinExistence type="predicted"/>
<name>Q8LIJ5_ORYSJ</name>
<reference evidence="3" key="1">
    <citation type="journal article" date="2005" name="Nature">
        <title>The map-based sequence of the rice genome.</title>
        <authorList>
            <consortium name="International rice genome sequencing project (IRGSP)"/>
            <person name="Matsumoto T."/>
            <person name="Wu J."/>
            <person name="Kanamori H."/>
            <person name="Katayose Y."/>
            <person name="Fujisawa M."/>
            <person name="Namiki N."/>
            <person name="Mizuno H."/>
            <person name="Yamamoto K."/>
            <person name="Antonio B.A."/>
            <person name="Baba T."/>
            <person name="Sakata K."/>
            <person name="Nagamura Y."/>
            <person name="Aoki H."/>
            <person name="Arikawa K."/>
            <person name="Arita K."/>
            <person name="Bito T."/>
            <person name="Chiden Y."/>
            <person name="Fujitsuka N."/>
            <person name="Fukunaka R."/>
            <person name="Hamada M."/>
            <person name="Harada C."/>
            <person name="Hayashi A."/>
            <person name="Hijishita S."/>
            <person name="Honda M."/>
            <person name="Hosokawa S."/>
            <person name="Ichikawa Y."/>
            <person name="Idonuma A."/>
            <person name="Iijima M."/>
            <person name="Ikeda M."/>
            <person name="Ikeno M."/>
            <person name="Ito K."/>
            <person name="Ito S."/>
            <person name="Ito T."/>
            <person name="Ito Y."/>
            <person name="Ito Y."/>
            <person name="Iwabuchi A."/>
            <person name="Kamiya K."/>
            <person name="Karasawa W."/>
            <person name="Kurita K."/>
            <person name="Katagiri S."/>
            <person name="Kikuta A."/>
            <person name="Kobayashi H."/>
            <person name="Kobayashi N."/>
            <person name="Machita K."/>
            <person name="Maehara T."/>
            <person name="Masukawa M."/>
            <person name="Mizubayashi T."/>
            <person name="Mukai Y."/>
            <person name="Nagasaki H."/>
            <person name="Nagata Y."/>
            <person name="Naito S."/>
            <person name="Nakashima M."/>
            <person name="Nakama Y."/>
            <person name="Nakamichi Y."/>
            <person name="Nakamura M."/>
            <person name="Meguro A."/>
            <person name="Negishi M."/>
            <person name="Ohta I."/>
            <person name="Ohta T."/>
            <person name="Okamoto M."/>
            <person name="Ono N."/>
            <person name="Saji S."/>
            <person name="Sakaguchi M."/>
            <person name="Sakai K."/>
            <person name="Shibata M."/>
            <person name="Shimokawa T."/>
            <person name="Song J."/>
            <person name="Takazaki Y."/>
            <person name="Terasawa K."/>
            <person name="Tsugane M."/>
            <person name="Tsuji K."/>
            <person name="Ueda S."/>
            <person name="Waki K."/>
            <person name="Yamagata H."/>
            <person name="Yamamoto M."/>
            <person name="Yamamoto S."/>
            <person name="Yamane H."/>
            <person name="Yoshiki S."/>
            <person name="Yoshihara R."/>
            <person name="Yukawa K."/>
            <person name="Zhong H."/>
            <person name="Yano M."/>
            <person name="Yuan Q."/>
            <person name="Ouyang S."/>
            <person name="Liu J."/>
            <person name="Jones K.M."/>
            <person name="Gansberger K."/>
            <person name="Moffat K."/>
            <person name="Hill J."/>
            <person name="Bera J."/>
            <person name="Fadrosh D."/>
            <person name="Jin S."/>
            <person name="Johri S."/>
            <person name="Kim M."/>
            <person name="Overton L."/>
            <person name="Reardon M."/>
            <person name="Tsitrin T."/>
            <person name="Vuong H."/>
            <person name="Weaver B."/>
            <person name="Ciecko A."/>
            <person name="Tallon L."/>
            <person name="Jackson J."/>
            <person name="Pai G."/>
            <person name="Aken S.V."/>
            <person name="Utterback T."/>
            <person name="Reidmuller S."/>
            <person name="Feldblyum T."/>
            <person name="Hsiao J."/>
            <person name="Zismann V."/>
            <person name="Iobst S."/>
            <person name="de Vazeille A.R."/>
            <person name="Buell C.R."/>
            <person name="Ying K."/>
            <person name="Li Y."/>
            <person name="Lu T."/>
            <person name="Huang Y."/>
            <person name="Zhao Q."/>
            <person name="Feng Q."/>
            <person name="Zhang L."/>
            <person name="Zhu J."/>
            <person name="Weng Q."/>
            <person name="Mu J."/>
            <person name="Lu Y."/>
            <person name="Fan D."/>
            <person name="Liu Y."/>
            <person name="Guan J."/>
            <person name="Zhang Y."/>
            <person name="Yu S."/>
            <person name="Liu X."/>
            <person name="Zhang Y."/>
            <person name="Hong G."/>
            <person name="Han B."/>
            <person name="Choisne N."/>
            <person name="Demange N."/>
            <person name="Orjeda G."/>
            <person name="Samain S."/>
            <person name="Cattolico L."/>
            <person name="Pelletier E."/>
            <person name="Couloux A."/>
            <person name="Segurens B."/>
            <person name="Wincker P."/>
            <person name="D'Hont A."/>
            <person name="Scarpelli C."/>
            <person name="Weissenbach J."/>
            <person name="Salanoubat M."/>
            <person name="Quetier F."/>
            <person name="Yu Y."/>
            <person name="Kim H.R."/>
            <person name="Rambo T."/>
            <person name="Currie J."/>
            <person name="Collura K."/>
            <person name="Luo M."/>
            <person name="Yang T."/>
            <person name="Ammiraju J.S.S."/>
            <person name="Engler F."/>
            <person name="Soderlund C."/>
            <person name="Wing R.A."/>
            <person name="Palmer L.E."/>
            <person name="de la Bastide M."/>
            <person name="Spiegel L."/>
            <person name="Nascimento L."/>
            <person name="Zutavern T."/>
            <person name="O'Shaughnessy A."/>
            <person name="Dike S."/>
            <person name="Dedhia N."/>
            <person name="Preston R."/>
            <person name="Balija V."/>
            <person name="McCombie W.R."/>
            <person name="Chow T."/>
            <person name="Chen H."/>
            <person name="Chung M."/>
            <person name="Chen C."/>
            <person name="Shaw J."/>
            <person name="Wu H."/>
            <person name="Hsiao K."/>
            <person name="Chao Y."/>
            <person name="Chu M."/>
            <person name="Cheng C."/>
            <person name="Hour A."/>
            <person name="Lee P."/>
            <person name="Lin S."/>
            <person name="Lin Y."/>
            <person name="Liou J."/>
            <person name="Liu S."/>
            <person name="Hsing Y."/>
            <person name="Raghuvanshi S."/>
            <person name="Mohanty A."/>
            <person name="Bharti A.K."/>
            <person name="Gaur A."/>
            <person name="Gupta V."/>
            <person name="Kumar D."/>
            <person name="Ravi V."/>
            <person name="Vij S."/>
            <person name="Kapur A."/>
            <person name="Khurana P."/>
            <person name="Khurana P."/>
            <person name="Khurana J.P."/>
            <person name="Tyagi A.K."/>
            <person name="Gaikwad K."/>
            <person name="Singh A."/>
            <person name="Dalal V."/>
            <person name="Srivastava S."/>
            <person name="Dixit A."/>
            <person name="Pal A.K."/>
            <person name="Ghazi I.A."/>
            <person name="Yadav M."/>
            <person name="Pandit A."/>
            <person name="Bhargava A."/>
            <person name="Sureshbabu K."/>
            <person name="Batra K."/>
            <person name="Sharma T.R."/>
            <person name="Mohapatra T."/>
            <person name="Singh N.K."/>
            <person name="Messing J."/>
            <person name="Nelson A.B."/>
            <person name="Fuks G."/>
            <person name="Kavchok S."/>
            <person name="Keizer G."/>
            <person name="Linton E."/>
            <person name="Llaca V."/>
            <person name="Song R."/>
            <person name="Tanyolac B."/>
            <person name="Young S."/>
            <person name="Ho-Il K."/>
            <person name="Hahn J.H."/>
            <person name="Sangsakoo G."/>
            <person name="Vanavichit A."/>
            <person name="de Mattos Luiz.A.T."/>
            <person name="Zimmer P.D."/>
            <person name="Malone G."/>
            <person name="Dellagostin O."/>
            <person name="de Oliveira A.C."/>
            <person name="Bevan M."/>
            <person name="Bancroft I."/>
            <person name="Minx P."/>
            <person name="Cordum H."/>
            <person name="Wilson R."/>
            <person name="Cheng Z."/>
            <person name="Jin W."/>
            <person name="Jiang J."/>
            <person name="Leong S.A."/>
            <person name="Iwama H."/>
            <person name="Gojobori T."/>
            <person name="Itoh T."/>
            <person name="Niimura Y."/>
            <person name="Fujii Y."/>
            <person name="Habara T."/>
            <person name="Sakai H."/>
            <person name="Sato Y."/>
            <person name="Wilson G."/>
            <person name="Kumar K."/>
            <person name="McCouch S."/>
            <person name="Juretic N."/>
            <person name="Hoen D."/>
            <person name="Wright S."/>
            <person name="Bruskiewich R."/>
            <person name="Bureau T."/>
            <person name="Miyao A."/>
            <person name="Hirochika H."/>
            <person name="Nishikawa T."/>
            <person name="Kadowaki K."/>
            <person name="Sugiura M."/>
            <person name="Burr B."/>
            <person name="Sasaki T."/>
        </authorList>
    </citation>
    <scope>NUCLEOTIDE SEQUENCE [LARGE SCALE GENOMIC DNA]</scope>
    <source>
        <strain evidence="3">cv. Nipponbare</strain>
    </source>
</reference>
<protein>
    <submittedName>
        <fullName evidence="2">Uncharacterized protein</fullName>
    </submittedName>
</protein>
<feature type="compositionally biased region" description="Basic and acidic residues" evidence="1">
    <location>
        <begin position="25"/>
        <end position="56"/>
    </location>
</feature>
<accession>Q8LIJ5</accession>
<evidence type="ECO:0000313" key="3">
    <source>
        <dbReference type="Proteomes" id="UP000000763"/>
    </source>
</evidence>
<feature type="region of interest" description="Disordered" evidence="1">
    <location>
        <begin position="19"/>
        <end position="56"/>
    </location>
</feature>
<dbReference type="EMBL" id="AP003815">
    <property type="protein sequence ID" value="BAC06977.1"/>
    <property type="molecule type" value="Genomic_DNA"/>
</dbReference>
<sequence length="56" mass="6799">MHCLPYLALLARGGPCKLQATTSTMRERERERERERFQGDKHGRWGKEEREKKERR</sequence>
<evidence type="ECO:0000313" key="2">
    <source>
        <dbReference type="EMBL" id="BAC06977.1"/>
    </source>
</evidence>
<dbReference type="AlphaFoldDB" id="Q8LIJ5"/>
<dbReference type="Proteomes" id="UP000000763">
    <property type="component" value="Chromosome 7"/>
</dbReference>